<dbReference type="EMBL" id="JFGV01000009">
    <property type="protein sequence ID" value="EYU16566.1"/>
    <property type="molecule type" value="Genomic_DNA"/>
</dbReference>
<evidence type="ECO:0000313" key="2">
    <source>
        <dbReference type="Proteomes" id="UP000023464"/>
    </source>
</evidence>
<comment type="caution">
    <text evidence="1">The sequence shown here is derived from an EMBL/GenBank/DDBJ whole genome shotgun (WGS) entry which is preliminary data.</text>
</comment>
<gene>
    <name evidence="1" type="ORF">BA1DRAFT_00850</name>
</gene>
<accession>A0A022PLR8</accession>
<name>A0A022PLR8_9GAMM</name>
<proteinExistence type="predicted"/>
<organism evidence="1 2">
    <name type="scientific">Photorhabdus aegyptia</name>
    <dbReference type="NCBI Taxonomy" id="2805098"/>
    <lineage>
        <taxon>Bacteria</taxon>
        <taxon>Pseudomonadati</taxon>
        <taxon>Pseudomonadota</taxon>
        <taxon>Gammaproteobacteria</taxon>
        <taxon>Enterobacterales</taxon>
        <taxon>Morganellaceae</taxon>
        <taxon>Photorhabdus</taxon>
    </lineage>
</organism>
<dbReference type="AlphaFoldDB" id="A0A022PLR8"/>
<protein>
    <submittedName>
        <fullName evidence="1">Uncharacterized protein</fullName>
    </submittedName>
</protein>
<reference evidence="1 2" key="1">
    <citation type="submission" date="2014-03" db="EMBL/GenBank/DDBJ databases">
        <title>Draft Genome of Photorhabdus luminescens BA1, an Egyptian Isolate.</title>
        <authorList>
            <person name="Ghazal S."/>
            <person name="Hurst S.G.IV."/>
            <person name="Morris K."/>
            <person name="Thomas K."/>
            <person name="Tisa L.S."/>
        </authorList>
    </citation>
    <scope>NUCLEOTIDE SEQUENCE [LARGE SCALE GENOMIC DNA]</scope>
    <source>
        <strain evidence="1 2">BA1</strain>
    </source>
</reference>
<evidence type="ECO:0000313" key="1">
    <source>
        <dbReference type="EMBL" id="EYU16566.1"/>
    </source>
</evidence>
<sequence>MKGKKVNNMLIYKINEGENIALKRVLLLIVTFLTRQLHQQCVFLYLRSAPAPVFCGHLPATRQ</sequence>
<dbReference type="Proteomes" id="UP000023464">
    <property type="component" value="Unassembled WGS sequence"/>
</dbReference>
<keyword evidence="2" id="KW-1185">Reference proteome</keyword>